<accession>V6IET0</accession>
<evidence type="ECO:0000313" key="1">
    <source>
        <dbReference type="EMBL" id="EQA62938.1"/>
    </source>
</evidence>
<gene>
    <name evidence="1" type="ORF">LEP1GSC062_1019</name>
</gene>
<sequence length="71" mass="8613">MNPIPSGAFFSKEKIWNHKIRIKKFKNDCKRLESLHILLIGLKSRSFFENQARLHRRCEEIKSMFFENDFL</sequence>
<evidence type="ECO:0000313" key="2">
    <source>
        <dbReference type="Proteomes" id="UP000018747"/>
    </source>
</evidence>
<name>V6IET0_9LEPT</name>
<comment type="caution">
    <text evidence="1">The sequence shown here is derived from an EMBL/GenBank/DDBJ whole genome shotgun (WGS) entry which is preliminary data.</text>
</comment>
<keyword evidence="2" id="KW-1185">Reference proteome</keyword>
<proteinExistence type="predicted"/>
<dbReference type="EMBL" id="AHMT02000027">
    <property type="protein sequence ID" value="EQA62938.1"/>
    <property type="molecule type" value="Genomic_DNA"/>
</dbReference>
<organism evidence="1 2">
    <name type="scientific">Leptospira alexanderi serovar Manhao 3 str. L 60</name>
    <dbReference type="NCBI Taxonomy" id="1049759"/>
    <lineage>
        <taxon>Bacteria</taxon>
        <taxon>Pseudomonadati</taxon>
        <taxon>Spirochaetota</taxon>
        <taxon>Spirochaetia</taxon>
        <taxon>Leptospirales</taxon>
        <taxon>Leptospiraceae</taxon>
        <taxon>Leptospira</taxon>
    </lineage>
</organism>
<protein>
    <submittedName>
        <fullName evidence="1">Uncharacterized protein</fullName>
    </submittedName>
</protein>
<reference evidence="1" key="1">
    <citation type="submission" date="2013-05" db="EMBL/GenBank/DDBJ databases">
        <authorList>
            <person name="Harkins D.M."/>
            <person name="Durkin A.S."/>
            <person name="Brinkac L.M."/>
            <person name="Haft D.H."/>
            <person name="Selengut J.D."/>
            <person name="Sanka R."/>
            <person name="DePew J."/>
            <person name="Purushe J."/>
            <person name="Hartskeerl R.A."/>
            <person name="Ahmed A."/>
            <person name="van der Linden H."/>
            <person name="Goris M.G.A."/>
            <person name="Vinetz J.M."/>
            <person name="Sutton G.G."/>
            <person name="Nierman W.C."/>
            <person name="Fouts D.E."/>
        </authorList>
    </citation>
    <scope>NUCLEOTIDE SEQUENCE [LARGE SCALE GENOMIC DNA]</scope>
    <source>
        <strain evidence="1">L 60</strain>
    </source>
</reference>
<dbReference type="Proteomes" id="UP000018747">
    <property type="component" value="Unassembled WGS sequence"/>
</dbReference>
<dbReference type="AlphaFoldDB" id="V6IET0"/>